<gene>
    <name evidence="1" type="ORF">J2S37_002513</name>
</gene>
<sequence>MSVDPCVIIRKLSGVRKDALTLARHIVRQVADASGLDPFCIYVVDVPDYDRRAYGEFYVSGSKSSEVREIKLLSLIFDSIIRDTDWDVELFWGGLEDYEDGLEHMRRVEGAESAEVFDPYEEQFENLAQY</sequence>
<dbReference type="EMBL" id="JAVDYF010000001">
    <property type="protein sequence ID" value="MDR7355975.1"/>
    <property type="molecule type" value="Genomic_DNA"/>
</dbReference>
<evidence type="ECO:0000313" key="2">
    <source>
        <dbReference type="Proteomes" id="UP001183619"/>
    </source>
</evidence>
<name>A0ABU2BBH9_9CORY</name>
<evidence type="ECO:0000313" key="1">
    <source>
        <dbReference type="EMBL" id="MDR7355975.1"/>
    </source>
</evidence>
<protein>
    <recommendedName>
        <fullName evidence="3">Tautomerase enzyme</fullName>
    </recommendedName>
</protein>
<proteinExistence type="predicted"/>
<comment type="caution">
    <text evidence="1">The sequence shown here is derived from an EMBL/GenBank/DDBJ whole genome shotgun (WGS) entry which is preliminary data.</text>
</comment>
<keyword evidence="2" id="KW-1185">Reference proteome</keyword>
<evidence type="ECO:0008006" key="3">
    <source>
        <dbReference type="Google" id="ProtNLM"/>
    </source>
</evidence>
<reference evidence="1 2" key="1">
    <citation type="submission" date="2023-07" db="EMBL/GenBank/DDBJ databases">
        <title>Sequencing the genomes of 1000 actinobacteria strains.</title>
        <authorList>
            <person name="Klenk H.-P."/>
        </authorList>
    </citation>
    <scope>NUCLEOTIDE SEQUENCE [LARGE SCALE GENOMIC DNA]</scope>
    <source>
        <strain evidence="1 2">DSM 44508</strain>
    </source>
</reference>
<dbReference type="RefSeq" id="WP_277103563.1">
    <property type="nucleotide sequence ID" value="NZ_BAAAJS010000069.1"/>
</dbReference>
<accession>A0ABU2BBH9</accession>
<organism evidence="1 2">
    <name type="scientific">Corynebacterium felinum</name>
    <dbReference type="NCBI Taxonomy" id="131318"/>
    <lineage>
        <taxon>Bacteria</taxon>
        <taxon>Bacillati</taxon>
        <taxon>Actinomycetota</taxon>
        <taxon>Actinomycetes</taxon>
        <taxon>Mycobacteriales</taxon>
        <taxon>Corynebacteriaceae</taxon>
        <taxon>Corynebacterium</taxon>
    </lineage>
</organism>
<dbReference type="Proteomes" id="UP001183619">
    <property type="component" value="Unassembled WGS sequence"/>
</dbReference>